<feature type="domain" description="Methyltransferase" evidence="1">
    <location>
        <begin position="41"/>
        <end position="136"/>
    </location>
</feature>
<dbReference type="Proteomes" id="UP000231466">
    <property type="component" value="Unassembled WGS sequence"/>
</dbReference>
<dbReference type="InterPro" id="IPR029063">
    <property type="entry name" value="SAM-dependent_MTases_sf"/>
</dbReference>
<evidence type="ECO:0000313" key="3">
    <source>
        <dbReference type="Proteomes" id="UP000231466"/>
    </source>
</evidence>
<dbReference type="EMBL" id="PFAH01000001">
    <property type="protein sequence ID" value="PIR98279.1"/>
    <property type="molecule type" value="Genomic_DNA"/>
</dbReference>
<proteinExistence type="predicted"/>
<organism evidence="2 3">
    <name type="scientific">Candidatus Colwellbacteria bacterium CG10_big_fil_rev_8_21_14_0_10_42_22</name>
    <dbReference type="NCBI Taxonomy" id="1974540"/>
    <lineage>
        <taxon>Bacteria</taxon>
        <taxon>Candidatus Colwelliibacteriota</taxon>
    </lineage>
</organism>
<evidence type="ECO:0000259" key="1">
    <source>
        <dbReference type="Pfam" id="PF13649"/>
    </source>
</evidence>
<dbReference type="Pfam" id="PF13649">
    <property type="entry name" value="Methyltransf_25"/>
    <property type="match status" value="1"/>
</dbReference>
<reference evidence="3" key="1">
    <citation type="submission" date="2017-09" db="EMBL/GenBank/DDBJ databases">
        <title>Depth-based differentiation of microbial function through sediment-hosted aquifers and enrichment of novel symbionts in the deep terrestrial subsurface.</title>
        <authorList>
            <person name="Probst A.J."/>
            <person name="Ladd B."/>
            <person name="Jarett J.K."/>
            <person name="Geller-Mcgrath D.E."/>
            <person name="Sieber C.M.K."/>
            <person name="Emerson J.B."/>
            <person name="Anantharaman K."/>
            <person name="Thomas B.C."/>
            <person name="Malmstrom R."/>
            <person name="Stieglmeier M."/>
            <person name="Klingl A."/>
            <person name="Woyke T."/>
            <person name="Ryan C.M."/>
            <person name="Banfield J.F."/>
        </authorList>
    </citation>
    <scope>NUCLEOTIDE SEQUENCE [LARGE SCALE GENOMIC DNA]</scope>
</reference>
<dbReference type="InterPro" id="IPR041698">
    <property type="entry name" value="Methyltransf_25"/>
</dbReference>
<gene>
    <name evidence="2" type="ORF">COT89_00090</name>
</gene>
<evidence type="ECO:0000313" key="2">
    <source>
        <dbReference type="EMBL" id="PIR98279.1"/>
    </source>
</evidence>
<protein>
    <recommendedName>
        <fullName evidence="1">Methyltransferase domain-containing protein</fullName>
    </recommendedName>
</protein>
<comment type="caution">
    <text evidence="2">The sequence shown here is derived from an EMBL/GenBank/DDBJ whole genome shotgun (WGS) entry which is preliminary data.</text>
</comment>
<name>A0A2H0VIV3_9BACT</name>
<dbReference type="Gene3D" id="3.40.50.150">
    <property type="entry name" value="Vaccinia Virus protein VP39"/>
    <property type="match status" value="1"/>
</dbReference>
<accession>A0A2H0VIV3</accession>
<dbReference type="CDD" id="cd02440">
    <property type="entry name" value="AdoMet_MTases"/>
    <property type="match status" value="1"/>
</dbReference>
<dbReference type="AlphaFoldDB" id="A0A2H0VIV3"/>
<dbReference type="SUPFAM" id="SSF53335">
    <property type="entry name" value="S-adenosyl-L-methionine-dependent methyltransferases"/>
    <property type="match status" value="1"/>
</dbReference>
<sequence length="216" mass="24737">MGKADEYWNEKLKDYSVKDWANKSTIFINQILEYFPSAGKVLELAAGLGRDSIHLARSGFDVICTDSSDFGLREAQRSVRKDNLPIKFQKVILPDLLPFKSDEFEVVYSHLGLHYFSKQDTRALFEDIRRILKANGTFAALFNSVDDPEIKESGFVQIEKDYYHEISTGLLKRYFSVESTKELIEGLFEPIILDHEGITYKDGESKLIRLVAKPSK</sequence>